<dbReference type="InterPro" id="IPR011333">
    <property type="entry name" value="SKP1/BTB/POZ_sf"/>
</dbReference>
<accession>A0A433D1A2</accession>
<dbReference type="Proteomes" id="UP000268093">
    <property type="component" value="Unassembled WGS sequence"/>
</dbReference>
<evidence type="ECO:0000313" key="2">
    <source>
        <dbReference type="Proteomes" id="UP000268093"/>
    </source>
</evidence>
<keyword evidence="2" id="KW-1185">Reference proteome</keyword>
<gene>
    <name evidence="1" type="ORF">BC936DRAFT_149222</name>
</gene>
<name>A0A433D1A2_9FUNG</name>
<protein>
    <submittedName>
        <fullName evidence="1">Uncharacterized protein</fullName>
    </submittedName>
</protein>
<dbReference type="SUPFAM" id="SSF54695">
    <property type="entry name" value="POZ domain"/>
    <property type="match status" value="1"/>
</dbReference>
<dbReference type="OrthoDB" id="9451547at2759"/>
<evidence type="ECO:0000313" key="1">
    <source>
        <dbReference type="EMBL" id="RUP44608.1"/>
    </source>
</evidence>
<comment type="caution">
    <text evidence="1">The sequence shown here is derived from an EMBL/GenBank/DDBJ whole genome shotgun (WGS) entry which is preliminary data.</text>
</comment>
<organism evidence="1 2">
    <name type="scientific">Jimgerdemannia flammicorona</name>
    <dbReference type="NCBI Taxonomy" id="994334"/>
    <lineage>
        <taxon>Eukaryota</taxon>
        <taxon>Fungi</taxon>
        <taxon>Fungi incertae sedis</taxon>
        <taxon>Mucoromycota</taxon>
        <taxon>Mucoromycotina</taxon>
        <taxon>Endogonomycetes</taxon>
        <taxon>Endogonales</taxon>
        <taxon>Endogonaceae</taxon>
        <taxon>Jimgerdemannia</taxon>
    </lineage>
</organism>
<feature type="non-terminal residue" evidence="1">
    <location>
        <position position="321"/>
    </location>
</feature>
<dbReference type="AlphaFoldDB" id="A0A433D1A2"/>
<sequence length="321" mass="34563">MSTQVESLITQVPEPGQHAFVDPADESDDDMNGGGLSPPEPPSPTFPTKLKLDLRGTRIEIDRETLVSLPESILIVMFPNGLILGRQHSIADDEYDDDDGAGSDDSVAIEDQVIYVDFDPACLDYVLRFYDSAQRAFAEGRSPQAMAAAAAMAAGGLNSISAAQNPLLTKQAIIVLREELDYFAIPPKGEAGKGTRTLPPPTESSADGKAVAAAADPGGLVDFGVNMHALKTECGVYLLGQNKIFTALQRNINKENNVAEQHLIDMLCVSGFSREDEWGYRAVEPQKTSIVSIALVMLKTTGQGNQMATAQKLLLFWRKPA</sequence>
<reference evidence="1 2" key="1">
    <citation type="journal article" date="2018" name="New Phytol.">
        <title>Phylogenomics of Endogonaceae and evolution of mycorrhizas within Mucoromycota.</title>
        <authorList>
            <person name="Chang Y."/>
            <person name="Desiro A."/>
            <person name="Na H."/>
            <person name="Sandor L."/>
            <person name="Lipzen A."/>
            <person name="Clum A."/>
            <person name="Barry K."/>
            <person name="Grigoriev I.V."/>
            <person name="Martin F.M."/>
            <person name="Stajich J.E."/>
            <person name="Smith M.E."/>
            <person name="Bonito G."/>
            <person name="Spatafora J.W."/>
        </authorList>
    </citation>
    <scope>NUCLEOTIDE SEQUENCE [LARGE SCALE GENOMIC DNA]</scope>
    <source>
        <strain evidence="1 2">GMNB39</strain>
    </source>
</reference>
<dbReference type="EMBL" id="RBNI01008628">
    <property type="protein sequence ID" value="RUP44608.1"/>
    <property type="molecule type" value="Genomic_DNA"/>
</dbReference>
<proteinExistence type="predicted"/>
<dbReference type="Gene3D" id="3.30.710.10">
    <property type="entry name" value="Potassium Channel Kv1.1, Chain A"/>
    <property type="match status" value="1"/>
</dbReference>